<comment type="caution">
    <text evidence="1">The sequence shown here is derived from an EMBL/GenBank/DDBJ whole genome shotgun (WGS) entry which is preliminary data.</text>
</comment>
<evidence type="ECO:0000313" key="2">
    <source>
        <dbReference type="Proteomes" id="UP000789920"/>
    </source>
</evidence>
<protein>
    <submittedName>
        <fullName evidence="1">6546_t:CDS:1</fullName>
    </submittedName>
</protein>
<dbReference type="EMBL" id="CAJVQC010052572">
    <property type="protein sequence ID" value="CAG8791737.1"/>
    <property type="molecule type" value="Genomic_DNA"/>
</dbReference>
<proteinExistence type="predicted"/>
<reference evidence="1" key="1">
    <citation type="submission" date="2021-06" db="EMBL/GenBank/DDBJ databases">
        <authorList>
            <person name="Kallberg Y."/>
            <person name="Tangrot J."/>
            <person name="Rosling A."/>
        </authorList>
    </citation>
    <scope>NUCLEOTIDE SEQUENCE</scope>
    <source>
        <strain evidence="1">MA461A</strain>
    </source>
</reference>
<name>A0ACA9RFV9_9GLOM</name>
<gene>
    <name evidence="1" type="ORF">RPERSI_LOCUS19280</name>
</gene>
<feature type="non-terminal residue" evidence="1">
    <location>
        <position position="1"/>
    </location>
</feature>
<dbReference type="Proteomes" id="UP000789920">
    <property type="component" value="Unassembled WGS sequence"/>
</dbReference>
<evidence type="ECO:0000313" key="1">
    <source>
        <dbReference type="EMBL" id="CAG8791737.1"/>
    </source>
</evidence>
<keyword evidence="2" id="KW-1185">Reference proteome</keyword>
<accession>A0ACA9RFV9</accession>
<organism evidence="1 2">
    <name type="scientific">Racocetra persica</name>
    <dbReference type="NCBI Taxonomy" id="160502"/>
    <lineage>
        <taxon>Eukaryota</taxon>
        <taxon>Fungi</taxon>
        <taxon>Fungi incertae sedis</taxon>
        <taxon>Mucoromycota</taxon>
        <taxon>Glomeromycotina</taxon>
        <taxon>Glomeromycetes</taxon>
        <taxon>Diversisporales</taxon>
        <taxon>Gigasporaceae</taxon>
        <taxon>Racocetra</taxon>
    </lineage>
</organism>
<sequence>TNIGSSFEVSEREYLQDGDDLDKLANILSTPQPSSLESNTIEIDQVNKIQVVEPNIQEITQVNETQSTKSNAKKLLQYDILPSDEYSDPEEEINELIFEISGRPSIARNIRQETNPSQTSKNNQPTNILSNNDNLSEESSQQISDKINDKIISEENTRYPIVLIESVELPNYKQKLKCKSDYDSREQDKGKQKELPESSSDSDELEVEKAPNKKKKLSCDSRGQGKSKQKELPESSSDSDNM</sequence>